<keyword evidence="5" id="KW-0472">Membrane</keyword>
<dbReference type="InterPro" id="IPR050685">
    <property type="entry name" value="LDLR"/>
</dbReference>
<evidence type="ECO:0000313" key="8">
    <source>
        <dbReference type="Proteomes" id="UP001652626"/>
    </source>
</evidence>
<comment type="caution">
    <text evidence="7">Lacks conserved residue(s) required for the propagation of feature annotation.</text>
</comment>
<organism evidence="8 9">
    <name type="scientific">Vanessa tameamea</name>
    <name type="common">Kamehameha butterfly</name>
    <dbReference type="NCBI Taxonomy" id="334116"/>
    <lineage>
        <taxon>Eukaryota</taxon>
        <taxon>Metazoa</taxon>
        <taxon>Ecdysozoa</taxon>
        <taxon>Arthropoda</taxon>
        <taxon>Hexapoda</taxon>
        <taxon>Insecta</taxon>
        <taxon>Pterygota</taxon>
        <taxon>Neoptera</taxon>
        <taxon>Endopterygota</taxon>
        <taxon>Lepidoptera</taxon>
        <taxon>Glossata</taxon>
        <taxon>Ditrysia</taxon>
        <taxon>Papilionoidea</taxon>
        <taxon>Nymphalidae</taxon>
        <taxon>Nymphalinae</taxon>
        <taxon>Vanessa</taxon>
    </lineage>
</organism>
<dbReference type="PANTHER" id="PTHR24270">
    <property type="entry name" value="LOW-DENSITY LIPOPROTEIN RECEPTOR-RELATED"/>
    <property type="match status" value="1"/>
</dbReference>
<feature type="disulfide bond" evidence="7">
    <location>
        <begin position="247"/>
        <end position="262"/>
    </location>
</feature>
<dbReference type="RefSeq" id="XP_064072636.1">
    <property type="nucleotide sequence ID" value="XM_064216566.1"/>
</dbReference>
<name>A0ABM4AMV7_VANTA</name>
<evidence type="ECO:0000256" key="5">
    <source>
        <dbReference type="ARBA" id="ARBA00023136"/>
    </source>
</evidence>
<evidence type="ECO:0000313" key="9">
    <source>
        <dbReference type="RefSeq" id="XP_064072636.1"/>
    </source>
</evidence>
<reference evidence="9" key="1">
    <citation type="submission" date="2025-08" db="UniProtKB">
        <authorList>
            <consortium name="RefSeq"/>
        </authorList>
    </citation>
    <scope>IDENTIFICATION</scope>
    <source>
        <tissue evidence="9">Whole body</tissue>
    </source>
</reference>
<dbReference type="SUPFAM" id="SSF57424">
    <property type="entry name" value="LDL receptor-like module"/>
    <property type="match status" value="1"/>
</dbReference>
<keyword evidence="8" id="KW-1185">Reference proteome</keyword>
<keyword evidence="4" id="KW-1133">Transmembrane helix</keyword>
<protein>
    <submittedName>
        <fullName evidence="9">Uncharacterized protein LOC113393123</fullName>
    </submittedName>
</protein>
<dbReference type="Gene3D" id="4.10.400.10">
    <property type="entry name" value="Low-density Lipoprotein Receptor"/>
    <property type="match status" value="1"/>
</dbReference>
<sequence length="747" mass="85325">MKEETDSITKQKIHNITDKIDKIARDIQTHSSDDEKYQLLRNMEKKLQKAAQHLGSKGKNHVELIMQGIKLKTFDSLRETTTNNYERTLNKEKILSISKLVNTKNIDILATKINLLIENELEGLKTAHNKHTLLEDIKERVLETVNEKQKGIRESNNDHRIDSNLTRRVDLRGSGEAEVKSYSNGEKKDIAHAIHDNLREDGNTFFKSVTTSPMCQDISDRTCLQIKSMSSLKCLYDDIIVPLHKLCNGIYDCPDSSDEKYCGSQAMERMQYSDRVVTNIKSNLGNNNCFEMYDSKTILSKRSQIIKNVLKMQEEFREKYKKSFHNDNLILKKDPNEENVRVKSNEIAVTISSFALALESALCSFKSDEYQTRRKTDILDNNIGQYMPKRPSWPPKGCKCNTEECTNCTNACKRICSQQNSLTSWNCVSIHGTDKVSLNTLCDGKLDCLDESDENDCMKGTGYKKFEAHEIYSNVLKMLKLKSSKESLPTQKKLLDLWNLISKLQQLTTKYIPDTTAIKKLRNKCYSSLKTIYSDILLESYAANEVEEAYLFLMSVNENLGAALKRSNTGNSKIIADGCHCRNGLCASTMCSKICIKACTVEPKLTRFYCDENYTATTSIDDICDNKTDCRNGFDEFNCKKDEICRRHHLILLRHSLRGIGENLKGTALGELLISWKTKVISTIKVVEKNRRPRPRVLKNTVKDILRDLLVAYGTLEEYRRSNTDYALPEFLLIAQIVMESLKSCGK</sequence>
<evidence type="ECO:0000256" key="7">
    <source>
        <dbReference type="PROSITE-ProRule" id="PRU00124"/>
    </source>
</evidence>
<proteinExistence type="predicted"/>
<evidence type="ECO:0000256" key="3">
    <source>
        <dbReference type="ARBA" id="ARBA00022737"/>
    </source>
</evidence>
<dbReference type="PANTHER" id="PTHR24270:SF63">
    <property type="entry name" value="TERRIBLY REDUCED OPTIC LOBES, ISOFORM B"/>
    <property type="match status" value="1"/>
</dbReference>
<keyword evidence="6 7" id="KW-1015">Disulfide bond</keyword>
<dbReference type="PRINTS" id="PR00261">
    <property type="entry name" value="LDLRECEPTOR"/>
</dbReference>
<comment type="subcellular location">
    <subcellularLocation>
        <location evidence="1">Membrane</location>
        <topology evidence="1">Single-pass membrane protein</topology>
    </subcellularLocation>
</comment>
<dbReference type="PROSITE" id="PS50068">
    <property type="entry name" value="LDLRA_2"/>
    <property type="match status" value="2"/>
</dbReference>
<accession>A0ABM4AMV7</accession>
<evidence type="ECO:0000256" key="4">
    <source>
        <dbReference type="ARBA" id="ARBA00022989"/>
    </source>
</evidence>
<dbReference type="Proteomes" id="UP001652626">
    <property type="component" value="Chromosome 12"/>
</dbReference>
<dbReference type="CDD" id="cd00112">
    <property type="entry name" value="LDLa"/>
    <property type="match status" value="2"/>
</dbReference>
<dbReference type="SMART" id="SM00192">
    <property type="entry name" value="LDLa"/>
    <property type="match status" value="3"/>
</dbReference>
<dbReference type="InterPro" id="IPR036055">
    <property type="entry name" value="LDL_receptor-like_sf"/>
</dbReference>
<evidence type="ECO:0000256" key="1">
    <source>
        <dbReference type="ARBA" id="ARBA00004167"/>
    </source>
</evidence>
<keyword evidence="3" id="KW-0677">Repeat</keyword>
<keyword evidence="2" id="KW-0812">Transmembrane</keyword>
<evidence type="ECO:0000256" key="2">
    <source>
        <dbReference type="ARBA" id="ARBA00022692"/>
    </source>
</evidence>
<gene>
    <name evidence="9" type="primary">LOC113393123</name>
</gene>
<feature type="disulfide bond" evidence="7">
    <location>
        <begin position="442"/>
        <end position="457"/>
    </location>
</feature>
<dbReference type="GeneID" id="113393123"/>
<dbReference type="InterPro" id="IPR002172">
    <property type="entry name" value="LDrepeatLR_classA_rpt"/>
</dbReference>
<evidence type="ECO:0000256" key="6">
    <source>
        <dbReference type="ARBA" id="ARBA00023157"/>
    </source>
</evidence>